<feature type="region of interest" description="Disordered" evidence="1">
    <location>
        <begin position="1"/>
        <end position="35"/>
    </location>
</feature>
<protein>
    <submittedName>
        <fullName evidence="2">Uncharacterized protein</fullName>
    </submittedName>
</protein>
<keyword evidence="3" id="KW-1185">Reference proteome</keyword>
<accession>A0A284QSL8</accession>
<name>A0A284QSL8_ARMOS</name>
<reference evidence="3" key="1">
    <citation type="journal article" date="2017" name="Nat. Ecol. Evol.">
        <title>Genome expansion and lineage-specific genetic innovations in the forest pathogenic fungi Armillaria.</title>
        <authorList>
            <person name="Sipos G."/>
            <person name="Prasanna A.N."/>
            <person name="Walter M.C."/>
            <person name="O'Connor E."/>
            <person name="Balint B."/>
            <person name="Krizsan K."/>
            <person name="Kiss B."/>
            <person name="Hess J."/>
            <person name="Varga T."/>
            <person name="Slot J."/>
            <person name="Riley R."/>
            <person name="Boka B."/>
            <person name="Rigling D."/>
            <person name="Barry K."/>
            <person name="Lee J."/>
            <person name="Mihaltcheva S."/>
            <person name="LaButti K."/>
            <person name="Lipzen A."/>
            <person name="Waldron R."/>
            <person name="Moloney N.M."/>
            <person name="Sperisen C."/>
            <person name="Kredics L."/>
            <person name="Vagvoelgyi C."/>
            <person name="Patrignani A."/>
            <person name="Fitzpatrick D."/>
            <person name="Nagy I."/>
            <person name="Doyle S."/>
            <person name="Anderson J.B."/>
            <person name="Grigoriev I.V."/>
            <person name="Gueldener U."/>
            <person name="Muensterkoetter M."/>
            <person name="Nagy L.G."/>
        </authorList>
    </citation>
    <scope>NUCLEOTIDE SEQUENCE [LARGE SCALE GENOMIC DNA]</scope>
    <source>
        <strain evidence="3">C18/9</strain>
    </source>
</reference>
<evidence type="ECO:0000313" key="2">
    <source>
        <dbReference type="EMBL" id="SJK99403.1"/>
    </source>
</evidence>
<sequence>MPPFSVDEMTGQTLARPGDRPNTEHASTSSHLSPFFPSTIIDYGALPLVDRGFFTYEDGNRCRKKRVYLDIRLSEHGFVSAKSERLLHQGDVMIFNNARTPPAAITTP</sequence>
<dbReference type="AlphaFoldDB" id="A0A284QSL8"/>
<proteinExistence type="predicted"/>
<gene>
    <name evidence="2" type="ORF">ARMOST_02701</name>
</gene>
<evidence type="ECO:0000313" key="3">
    <source>
        <dbReference type="Proteomes" id="UP000219338"/>
    </source>
</evidence>
<dbReference type="Proteomes" id="UP000219338">
    <property type="component" value="Unassembled WGS sequence"/>
</dbReference>
<dbReference type="EMBL" id="FUEG01000002">
    <property type="protein sequence ID" value="SJK99403.1"/>
    <property type="molecule type" value="Genomic_DNA"/>
</dbReference>
<organism evidence="2 3">
    <name type="scientific">Armillaria ostoyae</name>
    <name type="common">Armillaria root rot fungus</name>
    <dbReference type="NCBI Taxonomy" id="47428"/>
    <lineage>
        <taxon>Eukaryota</taxon>
        <taxon>Fungi</taxon>
        <taxon>Dikarya</taxon>
        <taxon>Basidiomycota</taxon>
        <taxon>Agaricomycotina</taxon>
        <taxon>Agaricomycetes</taxon>
        <taxon>Agaricomycetidae</taxon>
        <taxon>Agaricales</taxon>
        <taxon>Marasmiineae</taxon>
        <taxon>Physalacriaceae</taxon>
        <taxon>Armillaria</taxon>
    </lineage>
</organism>
<evidence type="ECO:0000256" key="1">
    <source>
        <dbReference type="SAM" id="MobiDB-lite"/>
    </source>
</evidence>